<reference evidence="8" key="2">
    <citation type="submission" date="2023-01" db="EMBL/GenBank/DDBJ databases">
        <authorList>
            <person name="Sun Q."/>
            <person name="Evtushenko L."/>
        </authorList>
    </citation>
    <scope>NUCLEOTIDE SEQUENCE</scope>
    <source>
        <strain evidence="8">VKM B-1499</strain>
    </source>
</reference>
<dbReference type="Pfam" id="PF00072">
    <property type="entry name" value="Response_reg"/>
    <property type="match status" value="1"/>
</dbReference>
<dbReference type="PANTHER" id="PTHR48111:SF1">
    <property type="entry name" value="TWO-COMPONENT RESPONSE REGULATOR ORR33"/>
    <property type="match status" value="1"/>
</dbReference>
<proteinExistence type="predicted"/>
<feature type="modified residue" description="4-aspartylphosphate" evidence="6">
    <location>
        <position position="138"/>
    </location>
</feature>
<evidence type="ECO:0000256" key="3">
    <source>
        <dbReference type="ARBA" id="ARBA00023015"/>
    </source>
</evidence>
<dbReference type="InterPro" id="IPR001789">
    <property type="entry name" value="Sig_transdc_resp-reg_receiver"/>
</dbReference>
<dbReference type="EMBL" id="BSFD01000002">
    <property type="protein sequence ID" value="GLK47664.1"/>
    <property type="molecule type" value="Genomic_DNA"/>
</dbReference>
<evidence type="ECO:0000256" key="4">
    <source>
        <dbReference type="ARBA" id="ARBA00023125"/>
    </source>
</evidence>
<name>A0ABQ5T4H2_9CAUL</name>
<organism evidence="8 9">
    <name type="scientific">Brevundimonas intermedia</name>
    <dbReference type="NCBI Taxonomy" id="74315"/>
    <lineage>
        <taxon>Bacteria</taxon>
        <taxon>Pseudomonadati</taxon>
        <taxon>Pseudomonadota</taxon>
        <taxon>Alphaproteobacteria</taxon>
        <taxon>Caulobacterales</taxon>
        <taxon>Caulobacteraceae</taxon>
        <taxon>Brevundimonas</taxon>
    </lineage>
</organism>
<keyword evidence="5" id="KW-0804">Transcription</keyword>
<keyword evidence="1 6" id="KW-0597">Phosphoprotein</keyword>
<evidence type="ECO:0000256" key="5">
    <source>
        <dbReference type="ARBA" id="ARBA00023163"/>
    </source>
</evidence>
<keyword evidence="9" id="KW-1185">Reference proteome</keyword>
<feature type="domain" description="Response regulatory" evidence="7">
    <location>
        <begin position="88"/>
        <end position="200"/>
    </location>
</feature>
<keyword evidence="3" id="KW-0805">Transcription regulation</keyword>
<keyword evidence="4" id="KW-0238">DNA-binding</keyword>
<evidence type="ECO:0000256" key="1">
    <source>
        <dbReference type="ARBA" id="ARBA00022553"/>
    </source>
</evidence>
<protein>
    <recommendedName>
        <fullName evidence="7">Response regulatory domain-containing protein</fullName>
    </recommendedName>
</protein>
<dbReference type="SMART" id="SM00448">
    <property type="entry name" value="REC"/>
    <property type="match status" value="1"/>
</dbReference>
<dbReference type="Gene3D" id="3.40.50.2300">
    <property type="match status" value="1"/>
</dbReference>
<evidence type="ECO:0000256" key="2">
    <source>
        <dbReference type="ARBA" id="ARBA00023012"/>
    </source>
</evidence>
<evidence type="ECO:0000313" key="9">
    <source>
        <dbReference type="Proteomes" id="UP001143509"/>
    </source>
</evidence>
<dbReference type="PROSITE" id="PS50110">
    <property type="entry name" value="RESPONSE_REGULATORY"/>
    <property type="match status" value="1"/>
</dbReference>
<sequence>MVDEIRADIPGRPRAALMDLYEPLLDRDDHVLTPQARDELYGLARVLDLDITVDTPSAEIWRKVRAFVSRHRQDASSDDAARQGPPLTLLVVEDDPDAAQQLVEALIEAGHGVVGPASSAETAEALASLSNLDVALVDINLSGQSNGVDLARTLNTSWGVPTIFLSGDVGETARNADASVALILKPYQAADVVRALDAVVAEGLIRTE</sequence>
<evidence type="ECO:0000256" key="6">
    <source>
        <dbReference type="PROSITE-ProRule" id="PRU00169"/>
    </source>
</evidence>
<dbReference type="SUPFAM" id="SSF52172">
    <property type="entry name" value="CheY-like"/>
    <property type="match status" value="1"/>
</dbReference>
<gene>
    <name evidence="8" type="ORF">GCM10017620_06370</name>
</gene>
<dbReference type="Proteomes" id="UP001143509">
    <property type="component" value="Unassembled WGS sequence"/>
</dbReference>
<dbReference type="PANTHER" id="PTHR48111">
    <property type="entry name" value="REGULATOR OF RPOS"/>
    <property type="match status" value="1"/>
</dbReference>
<reference evidence="8" key="1">
    <citation type="journal article" date="2014" name="Int. J. Syst. Evol. Microbiol.">
        <title>Complete genome of a new Firmicutes species belonging to the dominant human colonic microbiota ('Ruminococcus bicirculans') reveals two chromosomes and a selective capacity to utilize plant glucans.</title>
        <authorList>
            <consortium name="NISC Comparative Sequencing Program"/>
            <person name="Wegmann U."/>
            <person name="Louis P."/>
            <person name="Goesmann A."/>
            <person name="Henrissat B."/>
            <person name="Duncan S.H."/>
            <person name="Flint H.J."/>
        </authorList>
    </citation>
    <scope>NUCLEOTIDE SEQUENCE</scope>
    <source>
        <strain evidence="8">VKM B-1499</strain>
    </source>
</reference>
<dbReference type="InterPro" id="IPR039420">
    <property type="entry name" value="WalR-like"/>
</dbReference>
<evidence type="ECO:0000313" key="8">
    <source>
        <dbReference type="EMBL" id="GLK47664.1"/>
    </source>
</evidence>
<keyword evidence="2" id="KW-0902">Two-component regulatory system</keyword>
<comment type="caution">
    <text evidence="8">The sequence shown here is derived from an EMBL/GenBank/DDBJ whole genome shotgun (WGS) entry which is preliminary data.</text>
</comment>
<dbReference type="InterPro" id="IPR011006">
    <property type="entry name" value="CheY-like_superfamily"/>
</dbReference>
<dbReference type="RefSeq" id="WP_271164031.1">
    <property type="nucleotide sequence ID" value="NZ_BSFD01000002.1"/>
</dbReference>
<accession>A0ABQ5T4H2</accession>
<evidence type="ECO:0000259" key="7">
    <source>
        <dbReference type="PROSITE" id="PS50110"/>
    </source>
</evidence>